<dbReference type="Pfam" id="PF00646">
    <property type="entry name" value="F-box"/>
    <property type="match status" value="1"/>
</dbReference>
<evidence type="ECO:0000259" key="7">
    <source>
        <dbReference type="SMART" id="SM00256"/>
    </source>
</evidence>
<dbReference type="InterPro" id="IPR011650">
    <property type="entry name" value="Peptidase_M20_dimer"/>
</dbReference>
<evidence type="ECO:0000256" key="5">
    <source>
        <dbReference type="SAM" id="MobiDB-lite"/>
    </source>
</evidence>
<dbReference type="Pfam" id="PF23622">
    <property type="entry name" value="LRR_At1g61320_AtMIF1"/>
    <property type="match status" value="3"/>
</dbReference>
<dbReference type="GO" id="GO:0005783">
    <property type="term" value="C:endoplasmic reticulum"/>
    <property type="evidence" value="ECO:0007669"/>
    <property type="project" value="TreeGrafter"/>
</dbReference>
<comment type="similarity">
    <text evidence="1">Belongs to the peptidase M20 family.</text>
</comment>
<name>A0A9Q1REJ5_9SOLA</name>
<dbReference type="InterPro" id="IPR036264">
    <property type="entry name" value="Bact_exopeptidase_dim_dom"/>
</dbReference>
<evidence type="ECO:0000256" key="2">
    <source>
        <dbReference type="ARBA" id="ARBA00022729"/>
    </source>
</evidence>
<dbReference type="SUPFAM" id="SSF52047">
    <property type="entry name" value="RNI-like"/>
    <property type="match status" value="2"/>
</dbReference>
<dbReference type="FunFam" id="3.30.70.360:FF:000001">
    <property type="entry name" value="N-acetyldiaminopimelate deacetylase"/>
    <property type="match status" value="1"/>
</dbReference>
<dbReference type="SUPFAM" id="SSF81383">
    <property type="entry name" value="F-box domain"/>
    <property type="match status" value="2"/>
</dbReference>
<dbReference type="Pfam" id="PF07687">
    <property type="entry name" value="M20_dimer"/>
    <property type="match status" value="1"/>
</dbReference>
<feature type="signal peptide" evidence="6">
    <location>
        <begin position="1"/>
        <end position="18"/>
    </location>
</feature>
<dbReference type="GO" id="GO:0009850">
    <property type="term" value="P:auxin metabolic process"/>
    <property type="evidence" value="ECO:0007669"/>
    <property type="project" value="InterPro"/>
</dbReference>
<dbReference type="OrthoDB" id="1256956at2759"/>
<evidence type="ECO:0000313" key="8">
    <source>
        <dbReference type="EMBL" id="KAJ8553295.1"/>
    </source>
</evidence>
<evidence type="ECO:0000256" key="1">
    <source>
        <dbReference type="ARBA" id="ARBA00006153"/>
    </source>
</evidence>
<dbReference type="EMBL" id="JAJAGQ010000009">
    <property type="protein sequence ID" value="KAJ8553295.1"/>
    <property type="molecule type" value="Genomic_DNA"/>
</dbReference>
<dbReference type="Pfam" id="PF01546">
    <property type="entry name" value="Peptidase_M20"/>
    <property type="match status" value="1"/>
</dbReference>
<feature type="region of interest" description="Disordered" evidence="5">
    <location>
        <begin position="1043"/>
        <end position="1066"/>
    </location>
</feature>
<accession>A0A9Q1REJ5</accession>
<dbReference type="Gene3D" id="3.40.630.10">
    <property type="entry name" value="Zn peptidases"/>
    <property type="match status" value="1"/>
</dbReference>
<dbReference type="PANTHER" id="PTHR11014">
    <property type="entry name" value="PEPTIDASE M20 FAMILY MEMBER"/>
    <property type="match status" value="1"/>
</dbReference>
<keyword evidence="3" id="KW-0378">Hydrolase</keyword>
<feature type="domain" description="F-box" evidence="7">
    <location>
        <begin position="1077"/>
        <end position="1118"/>
    </location>
</feature>
<organism evidence="8 9">
    <name type="scientific">Anisodus acutangulus</name>
    <dbReference type="NCBI Taxonomy" id="402998"/>
    <lineage>
        <taxon>Eukaryota</taxon>
        <taxon>Viridiplantae</taxon>
        <taxon>Streptophyta</taxon>
        <taxon>Embryophyta</taxon>
        <taxon>Tracheophyta</taxon>
        <taxon>Spermatophyta</taxon>
        <taxon>Magnoliopsida</taxon>
        <taxon>eudicotyledons</taxon>
        <taxon>Gunneridae</taxon>
        <taxon>Pentapetalae</taxon>
        <taxon>asterids</taxon>
        <taxon>lamiids</taxon>
        <taxon>Solanales</taxon>
        <taxon>Solanaceae</taxon>
        <taxon>Solanoideae</taxon>
        <taxon>Hyoscyameae</taxon>
        <taxon>Anisodus</taxon>
    </lineage>
</organism>
<sequence length="1620" mass="185420">MDFSRWVFLILIFASFSAIPICSELSEIPSKFLDFAKKPEVFDWIVGVRRRIHENPELGYEELETSKLIREELDNWGISYNYPFATTGIVGFIGSGKSPFVAIRAGMDALPMQEMVDWEHKSRNPGKMHACGHDAHVAMLLGAAKILQEHRDILKGTVALVFQPAEEGGGGAKKMIDAGALENVEAIFGLHVNPNFPLGKVSSRPGPFLAGSGFFEAVISGKGGHAAIPQHSIDPILAASNVIVSLQHLVSREANPLDSQVVTVAKFQGGGAFNVIPDSVTISGTFRAFSKESFLQLRQRIEEVIVGQAAVQRCNATVDFHTKDKPFFPPTMNDKNLHKHFQRVAGDMLGNDNVKDMEPLMGSEDFAFYQEVIPGYFYLLGMQDETNENPASVHSPYFKINEAALPYGAALQASLAIRYLLEAQPQVPSSSINDHDEFSSSRIPSICSHHRVSRCRKDGKLMKKRKRKGRTQRKVNRKKGKMMEITNTDERDRISELPEHILHHILHLLHWSKDIARTSILSKKWKGIWESFTSFDFDQNWFKGERGENNWNHLLPPPVEKQSFWLKMALEEFTGDVAVIEKFVLFVANALATRVEPLPSIQKFRLRVTHLTMMLSSLLDDWIGVVIEKNVKELELHVDLDSKDRPYLLPYELFASKSITSLKLNGCGVNGCGVDYNDDDVNNDFVGYVMDDDDIKLQNLRELSMKAMRINEKVVHRFVQGCPFIEDMRLINCYGLKFLHFSTLPKLNRLEVHKGSNLRSIKLEAPNLETFWFHGKKSSRCKILLAGCGNLKNLTLRHEHMADKAFQECISYFPLLEKLYLLECHALHRITILSNRLKKLSVLRCHKLKEANIDAPNLLSFEYTGVELPFSSINASWLQEVKLHLKSQKQKFHSIEVQKFIQGFDAKGFNLFLASKQDVNIYEDLRGIHLLPSKVYKIELTKSSRIFGNLLNSHLQDFHPKTLTIKTSPSSKLLAFLKEEMMNKERTPSCCNYYSKKCWRHYLEDVSMFEFSASKIICSSSQIPSICILHRVSIFREEGTLMKKRKRKGRTQRKVNRKKGKMTENTKADERDMMSELPEHILHHILCLLRWPNDIARTSVLSKKWKGIWDSFTSFDFDQRRFLCLKDADKWDHLQPLPVEKQSLIFKQVYEQTLGGAEVTFINKFVLFVENTLATRLNPLPSIQKFRLHVLFSAELLFPFMDHWISVATDKNVNELDIHAKHPGKFYVLPQVVFASRTITSLKLYGCGVGDSAAIKLQNLRELSMKSMRINENIVQNIVQGCPLIEDMRLINCFGLKFLHVSSLPKLNRFEVRERSSLRSVKLEAPNLESFWFHGMKSSKCKIILAGCRNLKILTLKHARMADKSFQEQISYFPLLEKLSLLECHTLHRITILSDKLKKLSLVRCHKLKEANIDAPNLLSFEYTGAAELPFSSMNASRLQEVKLHLKFQKQKFHPFEVQKFIDGFDGKGFKLFLASKQDVNIYEELKELHILHSGAYKIELTKSARMLENLLNNHLRDFQPKTLTLKISPTSDLVFIQEKILNKEKTPSCCKYYSKKCWRHYLEDVKTSESSNALSTVNPSMSLELKWRDSPLPLPEDVDITEELLMHKDTELTISMSNT</sequence>
<evidence type="ECO:0000256" key="3">
    <source>
        <dbReference type="ARBA" id="ARBA00022801"/>
    </source>
</evidence>
<dbReference type="InterPro" id="IPR002933">
    <property type="entry name" value="Peptidase_M20"/>
</dbReference>
<feature type="compositionally biased region" description="Basic residues" evidence="5">
    <location>
        <begin position="1043"/>
        <end position="1060"/>
    </location>
</feature>
<dbReference type="SUPFAM" id="SSF55031">
    <property type="entry name" value="Bacterial exopeptidase dimerisation domain"/>
    <property type="match status" value="1"/>
</dbReference>
<dbReference type="InterPro" id="IPR055357">
    <property type="entry name" value="LRR_At1g61320_AtMIF1"/>
</dbReference>
<feature type="chain" id="PRO_5040246702" description="F-box domain-containing protein" evidence="6">
    <location>
        <begin position="19"/>
        <end position="1620"/>
    </location>
</feature>
<keyword evidence="2 6" id="KW-0732">Signal</keyword>
<dbReference type="InterPro" id="IPR017439">
    <property type="entry name" value="Amidohydrolase"/>
</dbReference>
<keyword evidence="9" id="KW-1185">Reference proteome</keyword>
<dbReference type="InterPro" id="IPR036047">
    <property type="entry name" value="F-box-like_dom_sf"/>
</dbReference>
<protein>
    <recommendedName>
        <fullName evidence="7">F-box domain-containing protein</fullName>
    </recommendedName>
</protein>
<dbReference type="InterPro" id="IPR044757">
    <property type="entry name" value="ILR1-like_Hyd"/>
</dbReference>
<dbReference type="CDD" id="cd08017">
    <property type="entry name" value="M20_IAA_Hyd"/>
    <property type="match status" value="1"/>
</dbReference>
<dbReference type="Gene3D" id="1.20.1280.50">
    <property type="match status" value="2"/>
</dbReference>
<dbReference type="GO" id="GO:0010179">
    <property type="term" value="F:IAA-Ala conjugate hydrolase activity"/>
    <property type="evidence" value="ECO:0007669"/>
    <property type="project" value="TreeGrafter"/>
</dbReference>
<feature type="domain" description="F-box" evidence="7">
    <location>
        <begin position="497"/>
        <end position="538"/>
    </location>
</feature>
<dbReference type="InterPro" id="IPR032675">
    <property type="entry name" value="LRR_dom_sf"/>
</dbReference>
<dbReference type="Gene3D" id="3.30.70.360">
    <property type="match status" value="1"/>
</dbReference>
<comment type="caution">
    <text evidence="8">The sequence shown here is derived from an EMBL/GenBank/DDBJ whole genome shotgun (WGS) entry which is preliminary data.</text>
</comment>
<dbReference type="PANTHER" id="PTHR11014:SF55">
    <property type="entry name" value="IAA-AMINO ACID HYDROLASE ILR1-LIKE 4"/>
    <property type="match status" value="1"/>
</dbReference>
<evidence type="ECO:0000256" key="6">
    <source>
        <dbReference type="SAM" id="SignalP"/>
    </source>
</evidence>
<dbReference type="SUPFAM" id="SSF53187">
    <property type="entry name" value="Zn-dependent exopeptidases"/>
    <property type="match status" value="1"/>
</dbReference>
<evidence type="ECO:0000313" key="9">
    <source>
        <dbReference type="Proteomes" id="UP001152561"/>
    </source>
</evidence>
<evidence type="ECO:0000256" key="4">
    <source>
        <dbReference type="ARBA" id="ARBA00023211"/>
    </source>
</evidence>
<proteinExistence type="inferred from homology"/>
<dbReference type="Proteomes" id="UP001152561">
    <property type="component" value="Unassembled WGS sequence"/>
</dbReference>
<gene>
    <name evidence="8" type="ORF">K7X08_023973</name>
</gene>
<keyword evidence="4" id="KW-0464">Manganese</keyword>
<dbReference type="SMART" id="SM00256">
    <property type="entry name" value="FBOX"/>
    <property type="match status" value="2"/>
</dbReference>
<reference evidence="9" key="1">
    <citation type="journal article" date="2023" name="Proc. Natl. Acad. Sci. U.S.A.">
        <title>Genomic and structural basis for evolution of tropane alkaloid biosynthesis.</title>
        <authorList>
            <person name="Wanga Y.-J."/>
            <person name="Taina T."/>
            <person name="Yua J.-Y."/>
            <person name="Lia J."/>
            <person name="Xua B."/>
            <person name="Chenc J."/>
            <person name="D'Auriad J.C."/>
            <person name="Huanga J.-P."/>
            <person name="Huanga S.-X."/>
        </authorList>
    </citation>
    <scope>NUCLEOTIDE SEQUENCE [LARGE SCALE GENOMIC DNA]</scope>
    <source>
        <strain evidence="9">cv. KIB-2019</strain>
    </source>
</reference>
<dbReference type="NCBIfam" id="TIGR01891">
    <property type="entry name" value="amidohydrolases"/>
    <property type="match status" value="1"/>
</dbReference>
<dbReference type="InterPro" id="IPR001810">
    <property type="entry name" value="F-box_dom"/>
</dbReference>
<dbReference type="Gene3D" id="3.80.10.10">
    <property type="entry name" value="Ribonuclease Inhibitor"/>
    <property type="match status" value="2"/>
</dbReference>